<dbReference type="GeneID" id="11438380"/>
<dbReference type="EnsemblPlants" id="AES80453">
    <property type="protein sequence ID" value="AES80453"/>
    <property type="gene ID" value="MTR_7g080780"/>
</dbReference>
<dbReference type="Proteomes" id="UP000265566">
    <property type="component" value="Chromosome 7"/>
</dbReference>
<feature type="region of interest" description="Disordered" evidence="5">
    <location>
        <begin position="137"/>
        <end position="157"/>
    </location>
</feature>
<dbReference type="SMART" id="SM00353">
    <property type="entry name" value="HLH"/>
    <property type="match status" value="1"/>
</dbReference>
<dbReference type="InterPro" id="IPR054502">
    <property type="entry name" value="bHLH-TF_ACT-like_plant"/>
</dbReference>
<dbReference type="SUPFAM" id="SSF47459">
    <property type="entry name" value="HLH, helix-loop-helix DNA-binding domain"/>
    <property type="match status" value="1"/>
</dbReference>
<comment type="subcellular location">
    <subcellularLocation>
        <location evidence="1">Nucleus</location>
    </subcellularLocation>
</comment>
<feature type="compositionally biased region" description="Basic and acidic residues" evidence="5">
    <location>
        <begin position="142"/>
        <end position="157"/>
    </location>
</feature>
<evidence type="ECO:0000313" key="12">
    <source>
        <dbReference type="Proteomes" id="UP000265566"/>
    </source>
</evidence>
<dbReference type="GO" id="GO:0046983">
    <property type="term" value="F:protein dimerization activity"/>
    <property type="evidence" value="ECO:0007669"/>
    <property type="project" value="InterPro"/>
</dbReference>
<dbReference type="EMBL" id="CM001223">
    <property type="protein sequence ID" value="AES80453.1"/>
    <property type="molecule type" value="Genomic_DNA"/>
</dbReference>
<reference evidence="9" key="6">
    <citation type="journal article" date="2018" name="Nat. Plants">
        <title>Whole-genome landscape of Medicago truncatula symbiotic genes.</title>
        <authorList>
            <person name="Pecrix Y."/>
            <person name="Gamas P."/>
            <person name="Carrere S."/>
        </authorList>
    </citation>
    <scope>NUCLEOTIDE SEQUENCE</scope>
    <source>
        <tissue evidence="9">Leaves</tissue>
    </source>
</reference>
<reference evidence="12" key="5">
    <citation type="journal article" date="2018" name="Nat. Plants">
        <title>Whole-genome landscape of Medicago truncatula symbiotic genes.</title>
        <authorList>
            <person name="Pecrix Y."/>
            <person name="Staton S.E."/>
            <person name="Sallet E."/>
            <person name="Lelandais-Briere C."/>
            <person name="Moreau S."/>
            <person name="Carrere S."/>
            <person name="Blein T."/>
            <person name="Jardinaud M.F."/>
            <person name="Latrasse D."/>
            <person name="Zouine M."/>
            <person name="Zahm M."/>
            <person name="Kreplak J."/>
            <person name="Mayjonade B."/>
            <person name="Satge C."/>
            <person name="Perez M."/>
            <person name="Cauet S."/>
            <person name="Marande W."/>
            <person name="Chantry-Darmon C."/>
            <person name="Lopez-Roques C."/>
            <person name="Bouchez O."/>
            <person name="Berard A."/>
            <person name="Debelle F."/>
            <person name="Munos S."/>
            <person name="Bendahmane A."/>
            <person name="Berges H."/>
            <person name="Niebel A."/>
            <person name="Buitink J."/>
            <person name="Frugier F."/>
            <person name="Benhamed M."/>
            <person name="Crespi M."/>
            <person name="Gouzy J."/>
            <person name="Gamas P."/>
        </authorList>
    </citation>
    <scope>NUCLEOTIDE SEQUENCE [LARGE SCALE GENOMIC DNA]</scope>
    <source>
        <strain evidence="12">cv. Jemalong A17</strain>
    </source>
</reference>
<dbReference type="PANTHER" id="PTHR45959">
    <property type="entry name" value="BHLH TRANSCRIPTION FACTOR"/>
    <property type="match status" value="1"/>
</dbReference>
<gene>
    <name evidence="10" type="primary">11438380</name>
    <name evidence="8" type="synonym">TSAR1</name>
    <name evidence="7" type="ordered locus">MTR_7g080780</name>
    <name evidence="9" type="ORF">MtrunA17_Chr7g0249811</name>
</gene>
<reference evidence="7 11" key="2">
    <citation type="journal article" date="2014" name="BMC Genomics">
        <title>An improved genome release (version Mt4.0) for the model legume Medicago truncatula.</title>
        <authorList>
            <person name="Tang H."/>
            <person name="Krishnakumar V."/>
            <person name="Bidwell S."/>
            <person name="Rosen B."/>
            <person name="Chan A."/>
            <person name="Zhou S."/>
            <person name="Gentzbittel L."/>
            <person name="Childs K.L."/>
            <person name="Yandell M."/>
            <person name="Gundlach H."/>
            <person name="Mayer K.F."/>
            <person name="Schwartz D.C."/>
            <person name="Town C.D."/>
        </authorList>
    </citation>
    <scope>GENOME REANNOTATION</scope>
    <source>
        <strain evidence="10 11">cv. Jemalong A17</strain>
    </source>
</reference>
<reference evidence="8" key="3">
    <citation type="journal article" date="2015" name="Plant Physiol.">
        <title>The bHLH Transcription Factors TSAR1 and TSAR2 Regulate Triterpene Saponin Biosynthesis in Medicago truncatula.</title>
        <authorList>
            <person name="Mertens J."/>
            <person name="Pollier J."/>
            <person name="Vanden Bossche R."/>
            <person name="Lopez-Vidriero I."/>
            <person name="Franco-Zorrilla J.M."/>
            <person name="Goossens A."/>
        </authorList>
    </citation>
    <scope>NUCLEOTIDE SEQUENCE</scope>
</reference>
<dbReference type="HOGENOM" id="CLU_046481_1_0_1"/>
<organism evidence="7 11">
    <name type="scientific">Medicago truncatula</name>
    <name type="common">Barrel medic</name>
    <name type="synonym">Medicago tribuloides</name>
    <dbReference type="NCBI Taxonomy" id="3880"/>
    <lineage>
        <taxon>Eukaryota</taxon>
        <taxon>Viridiplantae</taxon>
        <taxon>Streptophyta</taxon>
        <taxon>Embryophyta</taxon>
        <taxon>Tracheophyta</taxon>
        <taxon>Spermatophyta</taxon>
        <taxon>Magnoliopsida</taxon>
        <taxon>eudicotyledons</taxon>
        <taxon>Gunneridae</taxon>
        <taxon>Pentapetalae</taxon>
        <taxon>rosids</taxon>
        <taxon>fabids</taxon>
        <taxon>Fabales</taxon>
        <taxon>Fabaceae</taxon>
        <taxon>Papilionoideae</taxon>
        <taxon>50 kb inversion clade</taxon>
        <taxon>NPAAA clade</taxon>
        <taxon>Hologalegina</taxon>
        <taxon>IRL clade</taxon>
        <taxon>Trifolieae</taxon>
        <taxon>Medicago</taxon>
    </lineage>
</organism>
<keyword evidence="11" id="KW-1185">Reference proteome</keyword>
<name>G7KSG4_MEDTR</name>
<evidence type="ECO:0000256" key="4">
    <source>
        <dbReference type="ARBA" id="ARBA00023242"/>
    </source>
</evidence>
<reference evidence="7 11" key="1">
    <citation type="journal article" date="2011" name="Nature">
        <title>The Medicago genome provides insight into the evolution of rhizobial symbioses.</title>
        <authorList>
            <person name="Young N.D."/>
            <person name="Debelle F."/>
            <person name="Oldroyd G.E."/>
            <person name="Geurts R."/>
            <person name="Cannon S.B."/>
            <person name="Udvardi M.K."/>
            <person name="Benedito V.A."/>
            <person name="Mayer K.F."/>
            <person name="Gouzy J."/>
            <person name="Schoof H."/>
            <person name="Van de Peer Y."/>
            <person name="Proost S."/>
            <person name="Cook D.R."/>
            <person name="Meyers B.C."/>
            <person name="Spannagl M."/>
            <person name="Cheung F."/>
            <person name="De Mita S."/>
            <person name="Krishnakumar V."/>
            <person name="Gundlach H."/>
            <person name="Zhou S."/>
            <person name="Mudge J."/>
            <person name="Bharti A.K."/>
            <person name="Murray J.D."/>
            <person name="Naoumkina M.A."/>
            <person name="Rosen B."/>
            <person name="Silverstein K.A."/>
            <person name="Tang H."/>
            <person name="Rombauts S."/>
            <person name="Zhao P.X."/>
            <person name="Zhou P."/>
            <person name="Barbe V."/>
            <person name="Bardou P."/>
            <person name="Bechner M."/>
            <person name="Bellec A."/>
            <person name="Berger A."/>
            <person name="Berges H."/>
            <person name="Bidwell S."/>
            <person name="Bisseling T."/>
            <person name="Choisne N."/>
            <person name="Couloux A."/>
            <person name="Denny R."/>
            <person name="Deshpande S."/>
            <person name="Dai X."/>
            <person name="Doyle J.J."/>
            <person name="Dudez A.M."/>
            <person name="Farmer A.D."/>
            <person name="Fouteau S."/>
            <person name="Franken C."/>
            <person name="Gibelin C."/>
            <person name="Gish J."/>
            <person name="Goldstein S."/>
            <person name="Gonzalez A.J."/>
            <person name="Green P.J."/>
            <person name="Hallab A."/>
            <person name="Hartog M."/>
            <person name="Hua A."/>
            <person name="Humphray S.J."/>
            <person name="Jeong D.H."/>
            <person name="Jing Y."/>
            <person name="Jocker A."/>
            <person name="Kenton S.M."/>
            <person name="Kim D.J."/>
            <person name="Klee K."/>
            <person name="Lai H."/>
            <person name="Lang C."/>
            <person name="Lin S."/>
            <person name="Macmil S.L."/>
            <person name="Magdelenat G."/>
            <person name="Matthews L."/>
            <person name="McCorrison J."/>
            <person name="Monaghan E.L."/>
            <person name="Mun J.H."/>
            <person name="Najar F.Z."/>
            <person name="Nicholson C."/>
            <person name="Noirot C."/>
            <person name="O'Bleness M."/>
            <person name="Paule C.R."/>
            <person name="Poulain J."/>
            <person name="Prion F."/>
            <person name="Qin B."/>
            <person name="Qu C."/>
            <person name="Retzel E.F."/>
            <person name="Riddle C."/>
            <person name="Sallet E."/>
            <person name="Samain S."/>
            <person name="Samson N."/>
            <person name="Sanders I."/>
            <person name="Saurat O."/>
            <person name="Scarpelli C."/>
            <person name="Schiex T."/>
            <person name="Segurens B."/>
            <person name="Severin A.J."/>
            <person name="Sherrier D.J."/>
            <person name="Shi R."/>
            <person name="Sims S."/>
            <person name="Singer S.R."/>
            <person name="Sinharoy S."/>
            <person name="Sterck L."/>
            <person name="Viollet A."/>
            <person name="Wang B.B."/>
            <person name="Wang K."/>
            <person name="Wang M."/>
            <person name="Wang X."/>
            <person name="Warfsmann J."/>
            <person name="Weissenbach J."/>
            <person name="White D.D."/>
            <person name="White J.D."/>
            <person name="Wiley G.B."/>
            <person name="Wincker P."/>
            <person name="Xing Y."/>
            <person name="Yang L."/>
            <person name="Yao Z."/>
            <person name="Ying F."/>
            <person name="Zhai J."/>
            <person name="Zhou L."/>
            <person name="Zuber A."/>
            <person name="Denarie J."/>
            <person name="Dixon R.A."/>
            <person name="May G.D."/>
            <person name="Schwartz D.C."/>
            <person name="Rogers J."/>
            <person name="Quetier F."/>
            <person name="Town C.D."/>
            <person name="Roe B.A."/>
        </authorList>
    </citation>
    <scope>NUCLEOTIDE SEQUENCE [LARGE SCALE GENOMIC DNA]</scope>
    <source>
        <strain evidence="7">A17</strain>
        <strain evidence="10 11">cv. Jemalong A17</strain>
    </source>
</reference>
<dbReference type="Pfam" id="PF00010">
    <property type="entry name" value="HLH"/>
    <property type="match status" value="1"/>
</dbReference>
<reference evidence="10" key="4">
    <citation type="submission" date="2015-04" db="UniProtKB">
        <authorList>
            <consortium name="EnsemblPlants"/>
        </authorList>
    </citation>
    <scope>IDENTIFICATION</scope>
    <source>
        <strain evidence="10">cv. Jemalong A17</strain>
    </source>
</reference>
<evidence type="ECO:0000259" key="6">
    <source>
        <dbReference type="PROSITE" id="PS50888"/>
    </source>
</evidence>
<dbReference type="GO" id="GO:0005634">
    <property type="term" value="C:nucleus"/>
    <property type="evidence" value="ECO:0007669"/>
    <property type="project" value="UniProtKB-SubCell"/>
</dbReference>
<dbReference type="InterPro" id="IPR011598">
    <property type="entry name" value="bHLH_dom"/>
</dbReference>
<proteinExistence type="evidence at transcript level"/>
<sequence>MEDSLENLISYMEMEDDVILNQSSTTTFDEQEFLKDIILEEPECIELSSYLCSNKTKDNSTTIINVEGDATSPTNSILSFDETSLFCGDYENVETNHKSNNSNSIKSLERSCVSSPATYLLSFGNSSIEPIIEPMSHKTKRRTDESRGVKEATKKVRRSCETVQDHLMAERKRRRELTENIIALSAMIPGLKKMDKCYVLSEAVNYTKQLQKRIKELENQNKDSKPNPAIFKWKSQVSSNKKKSSESLLEVEARVKEKEVLIRIHCEKQKDIVLKIHELLEKFNITITSSSMLPFGDSILVINICAQMDEEDSMTMDDLVENLRKYLLETHESYL</sequence>
<dbReference type="eggNOG" id="ENOG502QWBY">
    <property type="taxonomic scope" value="Eukaryota"/>
</dbReference>
<evidence type="ECO:0000313" key="11">
    <source>
        <dbReference type="Proteomes" id="UP000002051"/>
    </source>
</evidence>
<dbReference type="ExpressionAtlas" id="G7KSG4">
    <property type="expression patterns" value="differential"/>
</dbReference>
<evidence type="ECO:0000256" key="1">
    <source>
        <dbReference type="ARBA" id="ARBA00004123"/>
    </source>
</evidence>
<dbReference type="PaxDb" id="3880-AES80453"/>
<evidence type="ECO:0000256" key="3">
    <source>
        <dbReference type="ARBA" id="ARBA00023163"/>
    </source>
</evidence>
<dbReference type="KEGG" id="mtr:11438380"/>
<dbReference type="AlphaFoldDB" id="G7KSG4"/>
<protein>
    <submittedName>
        <fullName evidence="7">Helix loop helix DNA-binding domain protein</fullName>
    </submittedName>
    <submittedName>
        <fullName evidence="9">Putative transcription factor bHLH family</fullName>
    </submittedName>
    <submittedName>
        <fullName evidence="8">Triterpene saponin activating regulator 1</fullName>
    </submittedName>
</protein>
<dbReference type="EMBL" id="PSQE01000007">
    <property type="protein sequence ID" value="RHN47151.1"/>
    <property type="molecule type" value="Genomic_DNA"/>
</dbReference>
<dbReference type="Proteomes" id="UP000002051">
    <property type="component" value="Unassembled WGS sequence"/>
</dbReference>
<dbReference type="Gene3D" id="4.10.280.10">
    <property type="entry name" value="Helix-loop-helix DNA-binding domain"/>
    <property type="match status" value="1"/>
</dbReference>
<dbReference type="InterPro" id="IPR052610">
    <property type="entry name" value="bHLH_transcription_regulator"/>
</dbReference>
<dbReference type="OMA" id="ETQHHII"/>
<evidence type="ECO:0000313" key="9">
    <source>
        <dbReference type="EMBL" id="RHN47151.1"/>
    </source>
</evidence>
<evidence type="ECO:0000313" key="8">
    <source>
        <dbReference type="EMBL" id="AJE29377.1"/>
    </source>
</evidence>
<dbReference type="OrthoDB" id="1431527at2759"/>
<dbReference type="PANTHER" id="PTHR45959:SF10">
    <property type="entry name" value="HELIX LOOP HELIX DNA-BINDING DOMAIN PROTEIN"/>
    <property type="match status" value="1"/>
</dbReference>
<evidence type="ECO:0000313" key="10">
    <source>
        <dbReference type="EnsemblPlants" id="AES80453"/>
    </source>
</evidence>
<accession>G7KSG4</accession>
<dbReference type="Pfam" id="PF22754">
    <property type="entry name" value="bHLH-TF_ACT-like_plant"/>
    <property type="match status" value="1"/>
</dbReference>
<dbReference type="GO" id="GO:0003677">
    <property type="term" value="F:DNA binding"/>
    <property type="evidence" value="ECO:0007669"/>
    <property type="project" value="UniProtKB-KW"/>
</dbReference>
<dbReference type="STRING" id="3880.G7KSG4"/>
<keyword evidence="4" id="KW-0539">Nucleus</keyword>
<dbReference type="PROSITE" id="PS50888">
    <property type="entry name" value="BHLH"/>
    <property type="match status" value="1"/>
</dbReference>
<dbReference type="EMBL" id="KM409647">
    <property type="protein sequence ID" value="AJE29377.1"/>
    <property type="molecule type" value="mRNA"/>
</dbReference>
<evidence type="ECO:0000313" key="7">
    <source>
        <dbReference type="EMBL" id="AES80453.1"/>
    </source>
</evidence>
<dbReference type="SMR" id="G7KSG4"/>
<evidence type="ECO:0000256" key="2">
    <source>
        <dbReference type="ARBA" id="ARBA00023015"/>
    </source>
</evidence>
<dbReference type="InterPro" id="IPR036638">
    <property type="entry name" value="HLH_DNA-bd_sf"/>
</dbReference>
<feature type="domain" description="BHLH" evidence="6">
    <location>
        <begin position="161"/>
        <end position="210"/>
    </location>
</feature>
<dbReference type="GO" id="GO:0080090">
    <property type="term" value="P:regulation of primary metabolic process"/>
    <property type="evidence" value="ECO:0007669"/>
    <property type="project" value="UniProtKB-ARBA"/>
</dbReference>
<dbReference type="Gramene" id="rna41711">
    <property type="protein sequence ID" value="RHN47151.1"/>
    <property type="gene ID" value="gene41711"/>
</dbReference>
<keyword evidence="7" id="KW-0238">DNA-binding</keyword>
<evidence type="ECO:0000256" key="5">
    <source>
        <dbReference type="SAM" id="MobiDB-lite"/>
    </source>
</evidence>
<keyword evidence="3" id="KW-0804">Transcription</keyword>
<keyword evidence="2" id="KW-0805">Transcription regulation</keyword>